<feature type="transmembrane region" description="Helical" evidence="1">
    <location>
        <begin position="58"/>
        <end position="78"/>
    </location>
</feature>
<dbReference type="Proteomes" id="UP001596368">
    <property type="component" value="Unassembled WGS sequence"/>
</dbReference>
<dbReference type="GeneID" id="81122658"/>
<gene>
    <name evidence="2" type="ORF">ACFQRB_03825</name>
</gene>
<feature type="transmembrane region" description="Helical" evidence="1">
    <location>
        <begin position="21"/>
        <end position="46"/>
    </location>
</feature>
<keyword evidence="1" id="KW-0812">Transmembrane</keyword>
<sequence length="159" mass="16208">MSVAPADVRRALLPLSDRPRYWRPLLAGYAALTAGFVLVTVAVAALGFAPLSGRLYDLALPAVLFLLPPVVGAAAALLGGGLLPAAALGATPSLAWAATALVVGWVRLLAGADLPPADSPLWAITLAFLVIGVCGALAGFAVGRVALLGWRRRPARGDR</sequence>
<evidence type="ECO:0000256" key="1">
    <source>
        <dbReference type="SAM" id="Phobius"/>
    </source>
</evidence>
<dbReference type="EMBL" id="JBHSZG010000001">
    <property type="protein sequence ID" value="MFC7135933.1"/>
    <property type="molecule type" value="Genomic_DNA"/>
</dbReference>
<reference evidence="2 3" key="1">
    <citation type="journal article" date="2019" name="Int. J. Syst. Evol. Microbiol.">
        <title>The Global Catalogue of Microorganisms (GCM) 10K type strain sequencing project: providing services to taxonomists for standard genome sequencing and annotation.</title>
        <authorList>
            <consortium name="The Broad Institute Genomics Platform"/>
            <consortium name="The Broad Institute Genome Sequencing Center for Infectious Disease"/>
            <person name="Wu L."/>
            <person name="Ma J."/>
        </authorList>
    </citation>
    <scope>NUCLEOTIDE SEQUENCE [LARGE SCALE GENOMIC DNA]</scope>
    <source>
        <strain evidence="2 3">DT92</strain>
    </source>
</reference>
<evidence type="ECO:0000313" key="3">
    <source>
        <dbReference type="Proteomes" id="UP001596368"/>
    </source>
</evidence>
<name>A0ABD5XL47_9EURY</name>
<keyword evidence="1" id="KW-1133">Transmembrane helix</keyword>
<evidence type="ECO:0000313" key="2">
    <source>
        <dbReference type="EMBL" id="MFC7135933.1"/>
    </source>
</evidence>
<dbReference type="AlphaFoldDB" id="A0ABD5XL47"/>
<proteinExistence type="predicted"/>
<accession>A0ABD5XL47</accession>
<organism evidence="2 3">
    <name type="scientific">Halobaculum litoreum</name>
    <dbReference type="NCBI Taxonomy" id="3031998"/>
    <lineage>
        <taxon>Archaea</taxon>
        <taxon>Methanobacteriati</taxon>
        <taxon>Methanobacteriota</taxon>
        <taxon>Stenosarchaea group</taxon>
        <taxon>Halobacteria</taxon>
        <taxon>Halobacteriales</taxon>
        <taxon>Haloferacaceae</taxon>
        <taxon>Halobaculum</taxon>
    </lineage>
</organism>
<feature type="transmembrane region" description="Helical" evidence="1">
    <location>
        <begin position="85"/>
        <end position="109"/>
    </location>
</feature>
<protein>
    <submittedName>
        <fullName evidence="2">Uncharacterized protein</fullName>
    </submittedName>
</protein>
<feature type="transmembrane region" description="Helical" evidence="1">
    <location>
        <begin position="121"/>
        <end position="150"/>
    </location>
</feature>
<keyword evidence="1" id="KW-0472">Membrane</keyword>
<keyword evidence="3" id="KW-1185">Reference proteome</keyword>
<comment type="caution">
    <text evidence="2">The sequence shown here is derived from an EMBL/GenBank/DDBJ whole genome shotgun (WGS) entry which is preliminary data.</text>
</comment>
<dbReference type="RefSeq" id="WP_284012629.1">
    <property type="nucleotide sequence ID" value="NZ_CP126156.1"/>
</dbReference>